<dbReference type="AlphaFoldDB" id="A0A2N9K8X6"/>
<comment type="catalytic activity">
    <reaction evidence="5">
        <text>(6S)-5-formyl-5,6,7,8-tetrahydrofolate + ATP = (6R)-5,10-methenyltetrahydrofolate + ADP + phosphate</text>
        <dbReference type="Rhea" id="RHEA:10488"/>
        <dbReference type="ChEBI" id="CHEBI:30616"/>
        <dbReference type="ChEBI" id="CHEBI:43474"/>
        <dbReference type="ChEBI" id="CHEBI:57455"/>
        <dbReference type="ChEBI" id="CHEBI:57457"/>
        <dbReference type="ChEBI" id="CHEBI:456216"/>
        <dbReference type="EC" id="6.3.3.2"/>
    </reaction>
</comment>
<keyword evidence="5" id="KW-0479">Metal-binding</keyword>
<dbReference type="EMBL" id="OKQU01000001">
    <property type="protein sequence ID" value="SPE07028.1"/>
    <property type="molecule type" value="Genomic_DNA"/>
</dbReference>
<dbReference type="Pfam" id="PF01812">
    <property type="entry name" value="5-FTHF_cyc-lig"/>
    <property type="match status" value="1"/>
</dbReference>
<dbReference type="GO" id="GO:0009396">
    <property type="term" value="P:folic acid-containing compound biosynthetic process"/>
    <property type="evidence" value="ECO:0007669"/>
    <property type="project" value="TreeGrafter"/>
</dbReference>
<dbReference type="NCBIfam" id="TIGR02727">
    <property type="entry name" value="MTHFS_bact"/>
    <property type="match status" value="1"/>
</dbReference>
<dbReference type="GO" id="GO:0005524">
    <property type="term" value="F:ATP binding"/>
    <property type="evidence" value="ECO:0007669"/>
    <property type="project" value="UniProtKB-KW"/>
</dbReference>
<feature type="binding site" evidence="4">
    <location>
        <begin position="145"/>
        <end position="153"/>
    </location>
    <ligand>
        <name>ATP</name>
        <dbReference type="ChEBI" id="CHEBI:30616"/>
    </ligand>
</feature>
<keyword evidence="7" id="KW-0436">Ligase</keyword>
<dbReference type="InterPro" id="IPR037171">
    <property type="entry name" value="NagB/RpiA_transferase-like"/>
</dbReference>
<dbReference type="Gene3D" id="3.40.50.10420">
    <property type="entry name" value="NagB/RpiA/CoA transferase-like"/>
    <property type="match status" value="1"/>
</dbReference>
<feature type="binding site" evidence="4">
    <location>
        <begin position="19"/>
        <end position="23"/>
    </location>
    <ligand>
        <name>ATP</name>
        <dbReference type="ChEBI" id="CHEBI:30616"/>
    </ligand>
</feature>
<dbReference type="InterPro" id="IPR024185">
    <property type="entry name" value="FTHF_cligase-like_sf"/>
</dbReference>
<organism evidence="7 8">
    <name type="scientific">Leuconostoc suionicum</name>
    <dbReference type="NCBI Taxonomy" id="1511761"/>
    <lineage>
        <taxon>Bacteria</taxon>
        <taxon>Bacillati</taxon>
        <taxon>Bacillota</taxon>
        <taxon>Bacilli</taxon>
        <taxon>Lactobacillales</taxon>
        <taxon>Lactobacillaceae</taxon>
        <taxon>Leuconostoc</taxon>
    </lineage>
</organism>
<evidence type="ECO:0000256" key="2">
    <source>
        <dbReference type="ARBA" id="ARBA00022741"/>
    </source>
</evidence>
<dbReference type="InterPro" id="IPR002698">
    <property type="entry name" value="FTHF_cligase"/>
</dbReference>
<feature type="binding site" evidence="4">
    <location>
        <position position="70"/>
    </location>
    <ligand>
        <name>substrate</name>
    </ligand>
</feature>
<evidence type="ECO:0000313" key="9">
    <source>
        <dbReference type="Proteomes" id="UP000239237"/>
    </source>
</evidence>
<dbReference type="GO" id="GO:0046872">
    <property type="term" value="F:metal ion binding"/>
    <property type="evidence" value="ECO:0007669"/>
    <property type="project" value="UniProtKB-KW"/>
</dbReference>
<evidence type="ECO:0000313" key="6">
    <source>
        <dbReference type="EMBL" id="SPD91749.1"/>
    </source>
</evidence>
<evidence type="ECO:0000256" key="3">
    <source>
        <dbReference type="ARBA" id="ARBA00022840"/>
    </source>
</evidence>
<dbReference type="Proteomes" id="UP000237923">
    <property type="component" value="Unassembled WGS sequence"/>
</dbReference>
<keyword evidence="9" id="KW-1185">Reference proteome</keyword>
<sequence length="194" mass="22219">MIDLKAGYAGFFGKKMYTKKELRQQQKVALMTEPASKREFEEKKLYELLFKKTEWQTAQTIATTLSTDFELNTMPIIAEAWEEKKRVVVPKIINHQMIFVEIDSKTRYQVGKLNIKEPINNSSHPIQDIDLVIVPGLAFTKKGQRLGFGAGYYDKFLQQYSGKTVSLALTTQLVDDLPIEVHDQVVQMVISLSE</sequence>
<dbReference type="EMBL" id="OKQR01000001">
    <property type="protein sequence ID" value="SPD91749.1"/>
    <property type="molecule type" value="Genomic_DNA"/>
</dbReference>
<gene>
    <name evidence="6" type="ORF">LES8486_00734</name>
    <name evidence="7" type="ORF">LES9216_00881</name>
</gene>
<name>A0A2N9K8X6_9LACO</name>
<keyword evidence="5" id="KW-0460">Magnesium</keyword>
<evidence type="ECO:0000256" key="4">
    <source>
        <dbReference type="PIRSR" id="PIRSR006806-1"/>
    </source>
</evidence>
<protein>
    <recommendedName>
        <fullName evidence="5">5-formyltetrahydrofolate cyclo-ligase</fullName>
        <ecNumber evidence="5">6.3.3.2</ecNumber>
    </recommendedName>
</protein>
<reference evidence="7 8" key="1">
    <citation type="submission" date="2018-02" db="EMBL/GenBank/DDBJ databases">
        <authorList>
            <person name="Cohen D.B."/>
            <person name="Kent A.D."/>
        </authorList>
    </citation>
    <scope>NUCLEOTIDE SEQUENCE [LARGE SCALE GENOMIC DNA]</scope>
    <source>
        <strain evidence="7 8">CECT 9216</strain>
    </source>
</reference>
<proteinExistence type="inferred from homology"/>
<dbReference type="PANTHER" id="PTHR23407:SF1">
    <property type="entry name" value="5-FORMYLTETRAHYDROFOLATE CYCLO-LIGASE"/>
    <property type="match status" value="1"/>
</dbReference>
<evidence type="ECO:0000256" key="5">
    <source>
        <dbReference type="RuleBase" id="RU361279"/>
    </source>
</evidence>
<reference evidence="6 9" key="2">
    <citation type="submission" date="2018-02" db="EMBL/GenBank/DDBJ databases">
        <authorList>
            <person name="Rodrigo-Torres L."/>
            <person name="Arahal R. D."/>
            <person name="Lucena T."/>
        </authorList>
    </citation>
    <scope>NUCLEOTIDE SEQUENCE [LARGE SCALE GENOMIC DNA]</scope>
    <source>
        <strain evidence="6 9">CECT 8486</strain>
    </source>
</reference>
<comment type="cofactor">
    <cofactor evidence="5">
        <name>Mg(2+)</name>
        <dbReference type="ChEBI" id="CHEBI:18420"/>
    </cofactor>
</comment>
<accession>A0A2N9K8X6</accession>
<dbReference type="PANTHER" id="PTHR23407">
    <property type="entry name" value="ATPASE INHIBITOR/5-FORMYLTETRAHYDROFOLATE CYCLO-LIGASE"/>
    <property type="match status" value="1"/>
</dbReference>
<dbReference type="GO" id="GO:0030272">
    <property type="term" value="F:5-formyltetrahydrofolate cyclo-ligase activity"/>
    <property type="evidence" value="ECO:0007669"/>
    <property type="project" value="UniProtKB-EC"/>
</dbReference>
<dbReference type="EC" id="6.3.3.2" evidence="5"/>
<comment type="similarity">
    <text evidence="1 5">Belongs to the 5-formyltetrahydrofolate cyclo-ligase family.</text>
</comment>
<keyword evidence="3 4" id="KW-0067">ATP-binding</keyword>
<dbReference type="GO" id="GO:0035999">
    <property type="term" value="P:tetrahydrofolate interconversion"/>
    <property type="evidence" value="ECO:0007669"/>
    <property type="project" value="TreeGrafter"/>
</dbReference>
<evidence type="ECO:0000313" key="8">
    <source>
        <dbReference type="Proteomes" id="UP000237923"/>
    </source>
</evidence>
<evidence type="ECO:0000313" key="7">
    <source>
        <dbReference type="EMBL" id="SPE07028.1"/>
    </source>
</evidence>
<dbReference type="SUPFAM" id="SSF100950">
    <property type="entry name" value="NagB/RpiA/CoA transferase-like"/>
    <property type="match status" value="1"/>
</dbReference>
<dbReference type="PIRSF" id="PIRSF006806">
    <property type="entry name" value="FTHF_cligase"/>
    <property type="match status" value="1"/>
</dbReference>
<keyword evidence="2 4" id="KW-0547">Nucleotide-binding</keyword>
<feature type="binding site" evidence="4">
    <location>
        <position position="65"/>
    </location>
    <ligand>
        <name>substrate</name>
    </ligand>
</feature>
<dbReference type="Proteomes" id="UP000239237">
    <property type="component" value="Unassembled WGS sequence"/>
</dbReference>
<evidence type="ECO:0000256" key="1">
    <source>
        <dbReference type="ARBA" id="ARBA00010638"/>
    </source>
</evidence>